<dbReference type="Pfam" id="PF14697">
    <property type="entry name" value="Fer4_21"/>
    <property type="match status" value="2"/>
</dbReference>
<dbReference type="Gene3D" id="3.30.70.20">
    <property type="match status" value="3"/>
</dbReference>
<keyword evidence="2" id="KW-0479">Metal-binding</keyword>
<dbReference type="InterPro" id="IPR050572">
    <property type="entry name" value="Fe-S_Ferredoxin"/>
</dbReference>
<comment type="caution">
    <text evidence="6">The sequence shown here is derived from an EMBL/GenBank/DDBJ whole genome shotgun (WGS) entry which is preliminary data.</text>
</comment>
<dbReference type="GO" id="GO:0051539">
    <property type="term" value="F:4 iron, 4 sulfur cluster binding"/>
    <property type="evidence" value="ECO:0007669"/>
    <property type="project" value="UniProtKB-KW"/>
</dbReference>
<dbReference type="Proteomes" id="UP000290527">
    <property type="component" value="Unassembled WGS sequence"/>
</dbReference>
<dbReference type="InterPro" id="IPR017896">
    <property type="entry name" value="4Fe4S_Fe-S-bd"/>
</dbReference>
<evidence type="ECO:0000313" key="7">
    <source>
        <dbReference type="Proteomes" id="UP000290527"/>
    </source>
</evidence>
<dbReference type="PANTHER" id="PTHR43687">
    <property type="entry name" value="ADENYLYLSULFATE REDUCTASE, BETA SUBUNIT"/>
    <property type="match status" value="1"/>
</dbReference>
<keyword evidence="1" id="KW-0004">4Fe-4S</keyword>
<dbReference type="Pfam" id="PF13237">
    <property type="entry name" value="Fer4_10"/>
    <property type="match status" value="1"/>
</dbReference>
<dbReference type="SUPFAM" id="SSF54862">
    <property type="entry name" value="4Fe-4S ferredoxins"/>
    <property type="match status" value="2"/>
</dbReference>
<dbReference type="EMBL" id="BFAX01000003">
    <property type="protein sequence ID" value="GBF36456.1"/>
    <property type="molecule type" value="Genomic_DNA"/>
</dbReference>
<feature type="domain" description="4Fe-4S ferredoxin-type" evidence="5">
    <location>
        <begin position="69"/>
        <end position="98"/>
    </location>
</feature>
<organism evidence="6 7">
    <name type="scientific">Methanofervidicoccus abyssi</name>
    <dbReference type="NCBI Taxonomy" id="2082189"/>
    <lineage>
        <taxon>Archaea</taxon>
        <taxon>Methanobacteriati</taxon>
        <taxon>Methanobacteriota</taxon>
        <taxon>Methanomada group</taxon>
        <taxon>Methanococci</taxon>
        <taxon>Methanococcales</taxon>
        <taxon>Methanofervidicoccus</taxon>
    </lineage>
</organism>
<dbReference type="PROSITE" id="PS51379">
    <property type="entry name" value="4FE4S_FER_2"/>
    <property type="match status" value="6"/>
</dbReference>
<evidence type="ECO:0000256" key="3">
    <source>
        <dbReference type="ARBA" id="ARBA00023004"/>
    </source>
</evidence>
<dbReference type="GO" id="GO:0016491">
    <property type="term" value="F:oxidoreductase activity"/>
    <property type="evidence" value="ECO:0007669"/>
    <property type="project" value="UniProtKB-ARBA"/>
</dbReference>
<proteinExistence type="predicted"/>
<accession>A0A401HQB4</accession>
<dbReference type="AlphaFoldDB" id="A0A401HQB4"/>
<evidence type="ECO:0000256" key="2">
    <source>
        <dbReference type="ARBA" id="ARBA00022723"/>
    </source>
</evidence>
<feature type="domain" description="4Fe-4S ferredoxin-type" evidence="5">
    <location>
        <begin position="191"/>
        <end position="219"/>
    </location>
</feature>
<name>A0A401HQB4_9EURY</name>
<dbReference type="InterPro" id="IPR017900">
    <property type="entry name" value="4Fe4S_Fe_S_CS"/>
</dbReference>
<sequence length="253" mass="28685">MITIKKSIEDILSQISEDLSLTKDEIYKIVEGARISKKYIYVIPKKCIRCALCYDECPVDAITKPSIKKPAEIITDRCIECEICARTCPVNAINILQCTGDVKERELIYTLKEVEVERRTIRLKRYNIDLDTCVKCGICGRFCPTGAIHVERRKSFKVDLNRCVGCRACERVCPRKAISVENEMGEIPFHKEITVDNSKCVKCLVCISECPIGIIREVEEGVEIDSKSCIFCGRCERVCPVHAIEIKKLEGVQ</sequence>
<reference evidence="6 7" key="1">
    <citation type="journal article" date="2019" name="Int. J. Syst. Evol. Microbiol.">
        <title>Methanofervidicoccus abyssi gen. nov., sp. nov., a hydrogenotrophic methanogen, isolated from a hydrothermal vent chimney in the Mid-Cayman Spreading Center, the Caribbean Sea.</title>
        <authorList>
            <person name="Sakai S."/>
            <person name="Takaki Y."/>
            <person name="Miyazaki M."/>
            <person name="Ogawara M."/>
            <person name="Yanagawa K."/>
            <person name="Miyazaki J."/>
            <person name="Takai K."/>
        </authorList>
    </citation>
    <scope>NUCLEOTIDE SEQUENCE [LARGE SCALE GENOMIC DNA]</scope>
    <source>
        <strain evidence="6 7">HHB</strain>
    </source>
</reference>
<dbReference type="OrthoDB" id="23833at2157"/>
<dbReference type="Gene3D" id="3.30.70.3270">
    <property type="match status" value="1"/>
</dbReference>
<feature type="domain" description="4Fe-4S ferredoxin-type" evidence="5">
    <location>
        <begin position="124"/>
        <end position="153"/>
    </location>
</feature>
<dbReference type="PANTHER" id="PTHR43687:SF1">
    <property type="entry name" value="FERREDOXIN III"/>
    <property type="match status" value="1"/>
</dbReference>
<feature type="domain" description="4Fe-4S ferredoxin-type" evidence="5">
    <location>
        <begin position="220"/>
        <end position="249"/>
    </location>
</feature>
<evidence type="ECO:0000256" key="4">
    <source>
        <dbReference type="ARBA" id="ARBA00023014"/>
    </source>
</evidence>
<dbReference type="GO" id="GO:0046872">
    <property type="term" value="F:metal ion binding"/>
    <property type="evidence" value="ECO:0007669"/>
    <property type="project" value="UniProtKB-KW"/>
</dbReference>
<keyword evidence="7" id="KW-1185">Reference proteome</keyword>
<dbReference type="CDD" id="cd10549">
    <property type="entry name" value="MtMvhB_like"/>
    <property type="match status" value="2"/>
</dbReference>
<evidence type="ECO:0000256" key="1">
    <source>
        <dbReference type="ARBA" id="ARBA00022485"/>
    </source>
</evidence>
<evidence type="ECO:0000313" key="6">
    <source>
        <dbReference type="EMBL" id="GBF36456.1"/>
    </source>
</evidence>
<feature type="domain" description="4Fe-4S ferredoxin-type" evidence="5">
    <location>
        <begin position="154"/>
        <end position="183"/>
    </location>
</feature>
<keyword evidence="4" id="KW-0411">Iron-sulfur</keyword>
<evidence type="ECO:0000259" key="5">
    <source>
        <dbReference type="PROSITE" id="PS51379"/>
    </source>
</evidence>
<protein>
    <recommendedName>
        <fullName evidence="5">4Fe-4S ferredoxin-type domain-containing protein</fullName>
    </recommendedName>
</protein>
<dbReference type="RefSeq" id="WP_131007231.1">
    <property type="nucleotide sequence ID" value="NZ_BFAX01000003.1"/>
</dbReference>
<dbReference type="PROSITE" id="PS00198">
    <property type="entry name" value="4FE4S_FER_1"/>
    <property type="match status" value="4"/>
</dbReference>
<gene>
    <name evidence="6" type="ORF">MHHB_P0686</name>
</gene>
<keyword evidence="3" id="KW-0408">Iron</keyword>
<feature type="domain" description="4Fe-4S ferredoxin-type" evidence="5">
    <location>
        <begin position="38"/>
        <end position="67"/>
    </location>
</feature>